<accession>A0A6C0EHI8</accession>
<dbReference type="SUPFAM" id="SSF48065">
    <property type="entry name" value="DBL homology domain (DH-domain)"/>
    <property type="match status" value="1"/>
</dbReference>
<evidence type="ECO:0008006" key="3">
    <source>
        <dbReference type="Google" id="ProtNLM"/>
    </source>
</evidence>
<organism evidence="2">
    <name type="scientific">viral metagenome</name>
    <dbReference type="NCBI Taxonomy" id="1070528"/>
    <lineage>
        <taxon>unclassified sequences</taxon>
        <taxon>metagenomes</taxon>
        <taxon>organismal metagenomes</taxon>
    </lineage>
</organism>
<feature type="coiled-coil region" evidence="1">
    <location>
        <begin position="60"/>
        <end position="94"/>
    </location>
</feature>
<evidence type="ECO:0000313" key="2">
    <source>
        <dbReference type="EMBL" id="QHT28252.1"/>
    </source>
</evidence>
<keyword evidence="1" id="KW-0175">Coiled coil</keyword>
<dbReference type="EMBL" id="MN738854">
    <property type="protein sequence ID" value="QHT28252.1"/>
    <property type="molecule type" value="Genomic_DNA"/>
</dbReference>
<dbReference type="InterPro" id="IPR035899">
    <property type="entry name" value="DBL_dom_sf"/>
</dbReference>
<name>A0A6C0EHI8_9ZZZZ</name>
<reference evidence="2" key="1">
    <citation type="journal article" date="2020" name="Nature">
        <title>Giant virus diversity and host interactions through global metagenomics.</title>
        <authorList>
            <person name="Schulz F."/>
            <person name="Roux S."/>
            <person name="Paez-Espino D."/>
            <person name="Jungbluth S."/>
            <person name="Walsh D.A."/>
            <person name="Denef V.J."/>
            <person name="McMahon K.D."/>
            <person name="Konstantinidis K.T."/>
            <person name="Eloe-Fadrosh E.A."/>
            <person name="Kyrpides N.C."/>
            <person name="Woyke T."/>
        </authorList>
    </citation>
    <scope>NUCLEOTIDE SEQUENCE</scope>
    <source>
        <strain evidence="2">GVMAG-M-3300001348-25</strain>
    </source>
</reference>
<proteinExistence type="predicted"/>
<dbReference type="AlphaFoldDB" id="A0A6C0EHI8"/>
<protein>
    <recommendedName>
        <fullName evidence="3">NET domain-containing protein</fullName>
    </recommendedName>
</protein>
<evidence type="ECO:0000256" key="1">
    <source>
        <dbReference type="SAM" id="Coils"/>
    </source>
</evidence>
<sequence length="104" mass="12417">MQKIERLEQLRYQIESLEKFHQTEILKILHEKVDTEVLNENNNGTFVNLSSLNDDIINGLESYLTYVNNQETQLDALENQKEEFKLKYFIKENKDNTQQLTNDH</sequence>